<feature type="compositionally biased region" description="Basic and acidic residues" evidence="1">
    <location>
        <begin position="96"/>
        <end position="118"/>
    </location>
</feature>
<evidence type="ECO:0000313" key="2">
    <source>
        <dbReference type="EMBL" id="RJO76772.1"/>
    </source>
</evidence>
<feature type="region of interest" description="Disordered" evidence="1">
    <location>
        <begin position="96"/>
        <end position="131"/>
    </location>
</feature>
<dbReference type="AlphaFoldDB" id="A0A3A4KQC4"/>
<feature type="compositionally biased region" description="Acidic residues" evidence="1">
    <location>
        <begin position="121"/>
        <end position="131"/>
    </location>
</feature>
<organism evidence="2 3">
    <name type="scientific">Nocardia panacis</name>
    <dbReference type="NCBI Taxonomy" id="2340916"/>
    <lineage>
        <taxon>Bacteria</taxon>
        <taxon>Bacillati</taxon>
        <taxon>Actinomycetota</taxon>
        <taxon>Actinomycetes</taxon>
        <taxon>Mycobacteriales</taxon>
        <taxon>Nocardiaceae</taxon>
        <taxon>Nocardia</taxon>
    </lineage>
</organism>
<dbReference type="Proteomes" id="UP000266677">
    <property type="component" value="Unassembled WGS sequence"/>
</dbReference>
<gene>
    <name evidence="2" type="ORF">D5S18_10995</name>
</gene>
<keyword evidence="3" id="KW-1185">Reference proteome</keyword>
<dbReference type="RefSeq" id="WP_120039693.1">
    <property type="nucleotide sequence ID" value="NZ_QZFU01000016.1"/>
</dbReference>
<evidence type="ECO:0000256" key="1">
    <source>
        <dbReference type="SAM" id="MobiDB-lite"/>
    </source>
</evidence>
<name>A0A3A4KQC4_9NOCA</name>
<protein>
    <submittedName>
        <fullName evidence="2">Uncharacterized protein</fullName>
    </submittedName>
</protein>
<accession>A0A3A4KQC4</accession>
<reference evidence="2 3" key="1">
    <citation type="submission" date="2018-09" db="EMBL/GenBank/DDBJ databases">
        <title>YIM PH21274 draft genome.</title>
        <authorList>
            <person name="Miao C."/>
        </authorList>
    </citation>
    <scope>NUCLEOTIDE SEQUENCE [LARGE SCALE GENOMIC DNA]</scope>
    <source>
        <strain evidence="2 3">YIM PH 21724</strain>
    </source>
</reference>
<dbReference type="EMBL" id="QZFU01000016">
    <property type="protein sequence ID" value="RJO76772.1"/>
    <property type="molecule type" value="Genomic_DNA"/>
</dbReference>
<sequence length="131" mass="14803">MEYDDYDRWLTDMTSMLAEASAELAEVARRKRAAGATDSDSPALEWAVPSLDRIAIDMRRSTTVRALSKLPHRDPPYTVAELAEYANVDLETAEDARDWITRSRATHPELRRPDDRADASAADEDPEFPRP</sequence>
<proteinExistence type="predicted"/>
<comment type="caution">
    <text evidence="2">The sequence shown here is derived from an EMBL/GenBank/DDBJ whole genome shotgun (WGS) entry which is preliminary data.</text>
</comment>
<evidence type="ECO:0000313" key="3">
    <source>
        <dbReference type="Proteomes" id="UP000266677"/>
    </source>
</evidence>